<dbReference type="EMBL" id="LT635760">
    <property type="protein sequence ID" value="SGZ55896.1"/>
    <property type="molecule type" value="Genomic_DNA"/>
</dbReference>
<proteinExistence type="predicted"/>
<dbReference type="OrthoDB" id="4093861at2759"/>
<evidence type="ECO:0000256" key="1">
    <source>
        <dbReference type="SAM" id="MobiDB-lite"/>
    </source>
</evidence>
<organism evidence="2 3">
    <name type="scientific">Sungouiella intermedia</name>
    <dbReference type="NCBI Taxonomy" id="45354"/>
    <lineage>
        <taxon>Eukaryota</taxon>
        <taxon>Fungi</taxon>
        <taxon>Dikarya</taxon>
        <taxon>Ascomycota</taxon>
        <taxon>Saccharomycotina</taxon>
        <taxon>Pichiomycetes</taxon>
        <taxon>Metschnikowiaceae</taxon>
        <taxon>Sungouiella</taxon>
    </lineage>
</organism>
<sequence>MSNKVELVTQPAKEGETSARNGALQKLLKLVEAEAGDGPDVKAGSPLLDEEGFEIPQDKIPLDGHFSTDEMKELVKLTQEEGMLLENVEVKVLDTNKVGDKIEIVEKNDQKEEDDKKDEKKDEKDNNNKRS</sequence>
<name>A0A1L0DJ00_9ASCO</name>
<feature type="region of interest" description="Disordered" evidence="1">
    <location>
        <begin position="103"/>
        <end position="131"/>
    </location>
</feature>
<gene>
    <name evidence="2" type="ORF">SAMEA4029010_CIC11G00000002948</name>
</gene>
<evidence type="ECO:0000313" key="2">
    <source>
        <dbReference type="EMBL" id="SGZ55896.1"/>
    </source>
</evidence>
<dbReference type="Proteomes" id="UP000182334">
    <property type="component" value="Chromosome V"/>
</dbReference>
<dbReference type="AlphaFoldDB" id="A0A1L0DJ00"/>
<protein>
    <submittedName>
        <fullName evidence="2">CIC11C00000002948</fullName>
    </submittedName>
</protein>
<keyword evidence="3" id="KW-1185">Reference proteome</keyword>
<reference evidence="2 3" key="1">
    <citation type="submission" date="2016-10" db="EMBL/GenBank/DDBJ databases">
        <authorList>
            <person name="de Groot N.N."/>
        </authorList>
    </citation>
    <scope>NUCLEOTIDE SEQUENCE [LARGE SCALE GENOMIC DNA]</scope>
    <source>
        <strain evidence="2 3">CBS 141442</strain>
    </source>
</reference>
<accession>A0A1L0DJ00</accession>
<evidence type="ECO:0000313" key="3">
    <source>
        <dbReference type="Proteomes" id="UP000182334"/>
    </source>
</evidence>